<dbReference type="OrthoDB" id="25391at2759"/>
<dbReference type="Proteomes" id="UP000002630">
    <property type="component" value="Linkage Group LG04"/>
</dbReference>
<dbReference type="GO" id="GO:0030015">
    <property type="term" value="C:CCR4-NOT core complex"/>
    <property type="evidence" value="ECO:0007669"/>
    <property type="project" value="InterPro"/>
</dbReference>
<feature type="domain" description="NOT2/NOT3/NOT5 C-terminal" evidence="5">
    <location>
        <begin position="396"/>
        <end position="501"/>
    </location>
</feature>
<evidence type="ECO:0000256" key="1">
    <source>
        <dbReference type="ARBA" id="ARBA00007682"/>
    </source>
</evidence>
<dbReference type="EMBL" id="FN649729">
    <property type="protein sequence ID" value="CBJ27485.1"/>
    <property type="molecule type" value="Genomic_DNA"/>
</dbReference>
<evidence type="ECO:0000256" key="4">
    <source>
        <dbReference type="SAM" id="MobiDB-lite"/>
    </source>
</evidence>
<dbReference type="EMBL" id="FN648960">
    <property type="protein sequence ID" value="CBJ27485.1"/>
    <property type="molecule type" value="Genomic_DNA"/>
</dbReference>
<feature type="region of interest" description="Disordered" evidence="4">
    <location>
        <begin position="273"/>
        <end position="336"/>
    </location>
</feature>
<evidence type="ECO:0000256" key="2">
    <source>
        <dbReference type="ARBA" id="ARBA00023015"/>
    </source>
</evidence>
<gene>
    <name evidence="6" type="ORF">Esi_0073_0041</name>
</gene>
<evidence type="ECO:0000313" key="7">
    <source>
        <dbReference type="Proteomes" id="UP000002630"/>
    </source>
</evidence>
<evidence type="ECO:0000256" key="3">
    <source>
        <dbReference type="ARBA" id="ARBA00023163"/>
    </source>
</evidence>
<evidence type="ECO:0000259" key="5">
    <source>
        <dbReference type="Pfam" id="PF04153"/>
    </source>
</evidence>
<evidence type="ECO:0000313" key="6">
    <source>
        <dbReference type="EMBL" id="CBJ27485.1"/>
    </source>
</evidence>
<name>D7G690_ECTSI</name>
<dbReference type="STRING" id="2880.D7G690"/>
<feature type="region of interest" description="Disordered" evidence="4">
    <location>
        <begin position="88"/>
        <end position="110"/>
    </location>
</feature>
<dbReference type="GO" id="GO:0006355">
    <property type="term" value="P:regulation of DNA-templated transcription"/>
    <property type="evidence" value="ECO:0007669"/>
    <property type="project" value="InterPro"/>
</dbReference>
<dbReference type="InterPro" id="IPR040168">
    <property type="entry name" value="Not2/3/5"/>
</dbReference>
<dbReference type="Pfam" id="PF04153">
    <property type="entry name" value="NOT2_3_5_C"/>
    <property type="match status" value="1"/>
</dbReference>
<feature type="compositionally biased region" description="Low complexity" evidence="4">
    <location>
        <begin position="290"/>
        <end position="307"/>
    </location>
</feature>
<comment type="similarity">
    <text evidence="1">Belongs to the CNOT2/3/5 family.</text>
</comment>
<keyword evidence="7" id="KW-1185">Reference proteome</keyword>
<dbReference type="Gene3D" id="2.30.30.1020">
    <property type="entry name" value="CCR4-NOT complex subunit 2/3/5, C-terminal domain"/>
    <property type="match status" value="1"/>
</dbReference>
<dbReference type="AlphaFoldDB" id="D7G690"/>
<dbReference type="InterPro" id="IPR007282">
    <property type="entry name" value="NOT2/3/5_C"/>
</dbReference>
<proteinExistence type="inferred from homology"/>
<dbReference type="InParanoid" id="D7G690"/>
<dbReference type="InterPro" id="IPR038635">
    <property type="entry name" value="CCR4-NOT_su2/3/5_C_sf"/>
</dbReference>
<organism evidence="6 7">
    <name type="scientific">Ectocarpus siliculosus</name>
    <name type="common">Brown alga</name>
    <name type="synonym">Conferva siliculosa</name>
    <dbReference type="NCBI Taxonomy" id="2880"/>
    <lineage>
        <taxon>Eukaryota</taxon>
        <taxon>Sar</taxon>
        <taxon>Stramenopiles</taxon>
        <taxon>Ochrophyta</taxon>
        <taxon>PX clade</taxon>
        <taxon>Phaeophyceae</taxon>
        <taxon>Ectocarpales</taxon>
        <taxon>Ectocarpaceae</taxon>
        <taxon>Ectocarpus</taxon>
    </lineage>
</organism>
<dbReference type="eggNOG" id="KOG2151">
    <property type="taxonomic scope" value="Eukaryota"/>
</dbReference>
<dbReference type="PANTHER" id="PTHR23326">
    <property type="entry name" value="CCR4 NOT-RELATED"/>
    <property type="match status" value="1"/>
</dbReference>
<accession>D7G690</accession>
<keyword evidence="3" id="KW-0804">Transcription</keyword>
<keyword evidence="2" id="KW-0805">Transcription regulation</keyword>
<sequence length="525" mass="51067">MNDASGYAGGAGGFGGGFSMHGMGGAGRAGMGQAGAGGGGGQMPTAFSTLSARAGGGAPGALGMPGAAGAGAGAATAGGAHGQALGGAGGGGGGGGAAGGGNGAAGGAGVAQREGGAGGGGGGGMYMQHPAAPGGGAAAAAGQRAMQDGMPYPATDLLSTVGNNKGATNMASQRLNAGQLAMDGAGAGLTPFGGGGGGGGGNDLGAHGLGGGGAAAGNGGVSGLGAGLGGGAPGGHSSLSFDMKEFPALGSGMANLNLGGGEEGYSRQAYRGEPQGFSMQSDDFPALPVAAPSAAGPTGSSALGGATFHPPTATEGMGAGALRGAPGQPRPMGPGIAGGPTAAAVVAASEGKAKKYGLLGLLGVIRMTDPDLNTLALGSDLTTVGLNLDSAEVLYASFASPWAEEPATPEPQFTLPSCYYLQPPPLKPMHLKNFQLETLFYIFYSMPQDVLQAYAAQELHAREWRFQSVLKLWFKRVGPADGNVPPNVEYIYFDHNEWQRQFFAGNVQMILFVARWLRGIRRLRI</sequence>
<protein>
    <recommendedName>
        <fullName evidence="5">NOT2/NOT3/NOT5 C-terminal domain-containing protein</fullName>
    </recommendedName>
</protein>
<reference evidence="6 7" key="1">
    <citation type="journal article" date="2010" name="Nature">
        <title>The Ectocarpus genome and the independent evolution of multicellularity in brown algae.</title>
        <authorList>
            <person name="Cock J.M."/>
            <person name="Sterck L."/>
            <person name="Rouze P."/>
            <person name="Scornet D."/>
            <person name="Allen A.E."/>
            <person name="Amoutzias G."/>
            <person name="Anthouard V."/>
            <person name="Artiguenave F."/>
            <person name="Aury J.M."/>
            <person name="Badger J.H."/>
            <person name="Beszteri B."/>
            <person name="Billiau K."/>
            <person name="Bonnet E."/>
            <person name="Bothwell J.H."/>
            <person name="Bowler C."/>
            <person name="Boyen C."/>
            <person name="Brownlee C."/>
            <person name="Carrano C.J."/>
            <person name="Charrier B."/>
            <person name="Cho G.Y."/>
            <person name="Coelho S.M."/>
            <person name="Collen J."/>
            <person name="Corre E."/>
            <person name="Da Silva C."/>
            <person name="Delage L."/>
            <person name="Delaroque N."/>
            <person name="Dittami S.M."/>
            <person name="Doulbeau S."/>
            <person name="Elias M."/>
            <person name="Farnham G."/>
            <person name="Gachon C.M."/>
            <person name="Gschloessl B."/>
            <person name="Heesch S."/>
            <person name="Jabbari K."/>
            <person name="Jubin C."/>
            <person name="Kawai H."/>
            <person name="Kimura K."/>
            <person name="Kloareg B."/>
            <person name="Kupper F.C."/>
            <person name="Lang D."/>
            <person name="Le Bail A."/>
            <person name="Leblanc C."/>
            <person name="Lerouge P."/>
            <person name="Lohr M."/>
            <person name="Lopez P.J."/>
            <person name="Martens C."/>
            <person name="Maumus F."/>
            <person name="Michel G."/>
            <person name="Miranda-Saavedra D."/>
            <person name="Morales J."/>
            <person name="Moreau H."/>
            <person name="Motomura T."/>
            <person name="Nagasato C."/>
            <person name="Napoli C.A."/>
            <person name="Nelson D.R."/>
            <person name="Nyvall-Collen P."/>
            <person name="Peters A.F."/>
            <person name="Pommier C."/>
            <person name="Potin P."/>
            <person name="Poulain J."/>
            <person name="Quesneville H."/>
            <person name="Read B."/>
            <person name="Rensing S.A."/>
            <person name="Ritter A."/>
            <person name="Rousvoal S."/>
            <person name="Samanta M."/>
            <person name="Samson G."/>
            <person name="Schroeder D.C."/>
            <person name="Segurens B."/>
            <person name="Strittmatter M."/>
            <person name="Tonon T."/>
            <person name="Tregear J.W."/>
            <person name="Valentin K."/>
            <person name="von Dassow P."/>
            <person name="Yamagishi T."/>
            <person name="Van de Peer Y."/>
            <person name="Wincker P."/>
        </authorList>
    </citation>
    <scope>NUCLEOTIDE SEQUENCE [LARGE SCALE GENOMIC DNA]</scope>
    <source>
        <strain evidence="7">Ec32 / CCAP1310/4</strain>
    </source>
</reference>
<dbReference type="OMA" id="LHAREWR"/>